<dbReference type="PRINTS" id="PR00399">
    <property type="entry name" value="SYNAPTOTAGMN"/>
</dbReference>
<keyword evidence="5" id="KW-0732">Signal</keyword>
<dbReference type="PANTHER" id="PTHR45716:SF2">
    <property type="entry name" value="BITESIZE, ISOFORM I"/>
    <property type="match status" value="1"/>
</dbReference>
<dbReference type="AlphaFoldDB" id="A0A7J7KDE4"/>
<dbReference type="Gene3D" id="2.60.40.150">
    <property type="entry name" value="C2 domain"/>
    <property type="match status" value="2"/>
</dbReference>
<dbReference type="GO" id="GO:0005886">
    <property type="term" value="C:plasma membrane"/>
    <property type="evidence" value="ECO:0007669"/>
    <property type="project" value="TreeGrafter"/>
</dbReference>
<organism evidence="7 8">
    <name type="scientific">Bugula neritina</name>
    <name type="common">Brown bryozoan</name>
    <name type="synonym">Sertularia neritina</name>
    <dbReference type="NCBI Taxonomy" id="10212"/>
    <lineage>
        <taxon>Eukaryota</taxon>
        <taxon>Metazoa</taxon>
        <taxon>Spiralia</taxon>
        <taxon>Lophotrochozoa</taxon>
        <taxon>Bryozoa</taxon>
        <taxon>Gymnolaemata</taxon>
        <taxon>Cheilostomatida</taxon>
        <taxon>Flustrina</taxon>
        <taxon>Buguloidea</taxon>
        <taxon>Bugulidae</taxon>
        <taxon>Bugula</taxon>
    </lineage>
</organism>
<evidence type="ECO:0000256" key="1">
    <source>
        <dbReference type="ARBA" id="ARBA00004370"/>
    </source>
</evidence>
<dbReference type="Pfam" id="PF00168">
    <property type="entry name" value="C2"/>
    <property type="match status" value="2"/>
</dbReference>
<dbReference type="InterPro" id="IPR035892">
    <property type="entry name" value="C2_domain_sf"/>
</dbReference>
<evidence type="ECO:0000256" key="4">
    <source>
        <dbReference type="SAM" id="MobiDB-lite"/>
    </source>
</evidence>
<feature type="region of interest" description="Disordered" evidence="4">
    <location>
        <begin position="26"/>
        <end position="109"/>
    </location>
</feature>
<comment type="subcellular location">
    <subcellularLocation>
        <location evidence="1">Membrane</location>
    </subcellularLocation>
</comment>
<evidence type="ECO:0000256" key="5">
    <source>
        <dbReference type="SAM" id="SignalP"/>
    </source>
</evidence>
<dbReference type="EMBL" id="VXIV02000862">
    <property type="protein sequence ID" value="KAF6035556.1"/>
    <property type="molecule type" value="Genomic_DNA"/>
</dbReference>
<dbReference type="CDD" id="cd08521">
    <property type="entry name" value="C2A_SLP"/>
    <property type="match status" value="1"/>
</dbReference>
<dbReference type="GO" id="GO:0006887">
    <property type="term" value="P:exocytosis"/>
    <property type="evidence" value="ECO:0007669"/>
    <property type="project" value="TreeGrafter"/>
</dbReference>
<sequence>MERKWIHSCLSLASVLSYFSAVNETDETDHRLSPDGCSGKGDTQTSEPYSNVVKQVPSLSVTDDTDSTTYATIDPDHEEVPAMTSHPVMSHSATSTLDKKGRSVTPTSDVFEEEDIDNIFRQAKKDTLSPRMGSHLSHTIQTQISTDSLHSSFTEADYYKHEIAGEIQFSLGYEKKTGVLTITVNQCRGLTAVNKKKNTSDPYVKCYLVSGTQKVSKRKTKVMKSSLNPEFNETFRYTLSETQLLFRTLQISVWSVHRMGTNDFLGEVNITLDSFIFHEDGEEAKWYPLGNKILKVPESPRMQLPTELSVALRCVPSKKATKTEKAKKAEVEVKVLTAKNLPYKKQGTRDSFVKCVLLPDKQKHKTQIIKDSLNPYWGDMFTFTKKTTEDLDECALELTIWDHDRLGNHDLLGALRFSKGTGERLVNFEAKVVGSVAMGTQLLIS</sequence>
<dbReference type="PROSITE" id="PS50004">
    <property type="entry name" value="C2"/>
    <property type="match status" value="2"/>
</dbReference>
<gene>
    <name evidence="7" type="ORF">EB796_006139</name>
</gene>
<feature type="domain" description="C2" evidence="6">
    <location>
        <begin position="163"/>
        <end position="287"/>
    </location>
</feature>
<dbReference type="InterPro" id="IPR000008">
    <property type="entry name" value="C2_dom"/>
</dbReference>
<feature type="compositionally biased region" description="Polar residues" evidence="4">
    <location>
        <begin position="41"/>
        <end position="61"/>
    </location>
</feature>
<feature type="signal peptide" evidence="5">
    <location>
        <begin position="1"/>
        <end position="21"/>
    </location>
</feature>
<name>A0A7J7KDE4_BUGNE</name>
<accession>A0A7J7KDE4</accession>
<reference evidence="7" key="1">
    <citation type="submission" date="2020-06" db="EMBL/GenBank/DDBJ databases">
        <title>Draft genome of Bugula neritina, a colonial animal packing powerful symbionts and potential medicines.</title>
        <authorList>
            <person name="Rayko M."/>
        </authorList>
    </citation>
    <scope>NUCLEOTIDE SEQUENCE [LARGE SCALE GENOMIC DNA]</scope>
    <source>
        <strain evidence="7">Kwan_BN1</strain>
    </source>
</reference>
<dbReference type="GO" id="GO:0070382">
    <property type="term" value="C:exocytic vesicle"/>
    <property type="evidence" value="ECO:0007669"/>
    <property type="project" value="TreeGrafter"/>
</dbReference>
<dbReference type="PANTHER" id="PTHR45716">
    <property type="entry name" value="BITESIZE, ISOFORM I"/>
    <property type="match status" value="1"/>
</dbReference>
<dbReference type="FunFam" id="2.60.40.150:FF:000006">
    <property type="entry name" value="Synaptotagmin-like 5, isoform CRA_a"/>
    <property type="match status" value="1"/>
</dbReference>
<evidence type="ECO:0000256" key="2">
    <source>
        <dbReference type="ARBA" id="ARBA00022737"/>
    </source>
</evidence>
<keyword evidence="8" id="KW-1185">Reference proteome</keyword>
<proteinExistence type="predicted"/>
<evidence type="ECO:0000313" key="8">
    <source>
        <dbReference type="Proteomes" id="UP000593567"/>
    </source>
</evidence>
<dbReference type="SMART" id="SM00239">
    <property type="entry name" value="C2"/>
    <property type="match status" value="2"/>
</dbReference>
<keyword evidence="2" id="KW-0677">Repeat</keyword>
<comment type="caution">
    <text evidence="7">The sequence shown here is derived from an EMBL/GenBank/DDBJ whole genome shotgun (WGS) entry which is preliminary data.</text>
</comment>
<feature type="chain" id="PRO_5029548336" evidence="5">
    <location>
        <begin position="22"/>
        <end position="445"/>
    </location>
</feature>
<feature type="domain" description="C2" evidence="6">
    <location>
        <begin position="304"/>
        <end position="436"/>
    </location>
</feature>
<evidence type="ECO:0000256" key="3">
    <source>
        <dbReference type="ARBA" id="ARBA00023136"/>
    </source>
</evidence>
<dbReference type="Proteomes" id="UP000593567">
    <property type="component" value="Unassembled WGS sequence"/>
</dbReference>
<dbReference type="OrthoDB" id="195679at2759"/>
<evidence type="ECO:0000259" key="6">
    <source>
        <dbReference type="PROSITE" id="PS50004"/>
    </source>
</evidence>
<dbReference type="SUPFAM" id="SSF49562">
    <property type="entry name" value="C2 domain (Calcium/lipid-binding domain, CaLB)"/>
    <property type="match status" value="2"/>
</dbReference>
<keyword evidence="3" id="KW-0472">Membrane</keyword>
<dbReference type="GO" id="GO:0042043">
    <property type="term" value="F:neurexin family protein binding"/>
    <property type="evidence" value="ECO:0007669"/>
    <property type="project" value="TreeGrafter"/>
</dbReference>
<evidence type="ECO:0000313" key="7">
    <source>
        <dbReference type="EMBL" id="KAF6035556.1"/>
    </source>
</evidence>
<protein>
    <submittedName>
        <fullName evidence="7">SYTL5</fullName>
    </submittedName>
</protein>
<dbReference type="InterPro" id="IPR001565">
    <property type="entry name" value="Synaptotagmin"/>
</dbReference>